<dbReference type="Proteomes" id="UP000250321">
    <property type="component" value="Unassembled WGS sequence"/>
</dbReference>
<dbReference type="InterPro" id="IPR011009">
    <property type="entry name" value="Kinase-like_dom_sf"/>
</dbReference>
<dbReference type="STRING" id="2094558.A0A314YV03"/>
<dbReference type="SUPFAM" id="SSF56112">
    <property type="entry name" value="Protein kinase-like (PK-like)"/>
    <property type="match status" value="1"/>
</dbReference>
<dbReference type="Pfam" id="PF08311">
    <property type="entry name" value="Mad3_BUB1_I"/>
    <property type="match status" value="1"/>
</dbReference>
<evidence type="ECO:0000256" key="1">
    <source>
        <dbReference type="ARBA" id="ARBA00004629"/>
    </source>
</evidence>
<proteinExistence type="predicted"/>
<dbReference type="AlphaFoldDB" id="A0A314YV03"/>
<evidence type="ECO:0000259" key="6">
    <source>
        <dbReference type="PROSITE" id="PS51489"/>
    </source>
</evidence>
<evidence type="ECO:0008006" key="9">
    <source>
        <dbReference type="Google" id="ProtNLM"/>
    </source>
</evidence>
<keyword evidence="8" id="KW-1185">Reference proteome</keyword>
<dbReference type="Gene3D" id="1.25.40.430">
    <property type="match status" value="1"/>
</dbReference>
<comment type="subcellular location">
    <subcellularLocation>
        <location evidence="1">Chromosome</location>
        <location evidence="1">Centromere</location>
        <location evidence="1">Kinetochore</location>
    </subcellularLocation>
</comment>
<dbReference type="EMBL" id="PJQY01000497">
    <property type="protein sequence ID" value="PQQ10513.1"/>
    <property type="molecule type" value="Genomic_DNA"/>
</dbReference>
<keyword evidence="2" id="KW-0158">Chromosome</keyword>
<comment type="caution">
    <text evidence="7">The sequence shown here is derived from an EMBL/GenBank/DDBJ whole genome shotgun (WGS) entry which is preliminary data.</text>
</comment>
<organism evidence="7 8">
    <name type="scientific">Prunus yedoensis var. nudiflora</name>
    <dbReference type="NCBI Taxonomy" id="2094558"/>
    <lineage>
        <taxon>Eukaryota</taxon>
        <taxon>Viridiplantae</taxon>
        <taxon>Streptophyta</taxon>
        <taxon>Embryophyta</taxon>
        <taxon>Tracheophyta</taxon>
        <taxon>Spermatophyta</taxon>
        <taxon>Magnoliopsida</taxon>
        <taxon>eudicotyledons</taxon>
        <taxon>Gunneridae</taxon>
        <taxon>Pentapetalae</taxon>
        <taxon>rosids</taxon>
        <taxon>fabids</taxon>
        <taxon>Rosales</taxon>
        <taxon>Rosaceae</taxon>
        <taxon>Amygdaloideae</taxon>
        <taxon>Amygdaleae</taxon>
        <taxon>Prunus</taxon>
    </lineage>
</organism>
<evidence type="ECO:0000256" key="4">
    <source>
        <dbReference type="ARBA" id="ARBA00023328"/>
    </source>
</evidence>
<dbReference type="InterPro" id="IPR015661">
    <property type="entry name" value="Bub1/Mad3"/>
</dbReference>
<name>A0A314YV03_PRUYE</name>
<reference evidence="7 8" key="1">
    <citation type="submission" date="2018-02" db="EMBL/GenBank/DDBJ databases">
        <title>Draft genome of wild Prunus yedoensis var. nudiflora.</title>
        <authorList>
            <person name="Baek S."/>
            <person name="Kim J.-H."/>
            <person name="Choi K."/>
            <person name="Kim G.-B."/>
            <person name="Cho A."/>
            <person name="Jang H."/>
            <person name="Shin C.-H."/>
            <person name="Yu H.-J."/>
            <person name="Mun J.-H."/>
        </authorList>
    </citation>
    <scope>NUCLEOTIDE SEQUENCE [LARGE SCALE GENOMIC DNA]</scope>
    <source>
        <strain evidence="8">cv. Jeju island</strain>
        <tissue evidence="7">Leaf</tissue>
    </source>
</reference>
<protein>
    <recommendedName>
        <fullName evidence="9">Mitotic checkpoint serine/threonine-protein kinase BUB1</fullName>
    </recommendedName>
</protein>
<dbReference type="InterPro" id="IPR013212">
    <property type="entry name" value="Mad3/Bub1_I"/>
</dbReference>
<dbReference type="PANTHER" id="PTHR14030">
    <property type="entry name" value="MITOTIC CHECKPOINT SERINE/THREONINE-PROTEIN KINASE BUB1"/>
    <property type="match status" value="1"/>
</dbReference>
<dbReference type="GO" id="GO:0005524">
    <property type="term" value="F:ATP binding"/>
    <property type="evidence" value="ECO:0007669"/>
    <property type="project" value="InterPro"/>
</dbReference>
<dbReference type="PROSITE" id="PS51489">
    <property type="entry name" value="BUB1_N"/>
    <property type="match status" value="1"/>
</dbReference>
<evidence type="ECO:0000313" key="7">
    <source>
        <dbReference type="EMBL" id="PQQ10513.1"/>
    </source>
</evidence>
<dbReference type="InterPro" id="IPR000719">
    <property type="entry name" value="Prot_kinase_dom"/>
</dbReference>
<keyword evidence="4" id="KW-0137">Centromere</keyword>
<dbReference type="GO" id="GO:0004672">
    <property type="term" value="F:protein kinase activity"/>
    <property type="evidence" value="ECO:0007669"/>
    <property type="project" value="InterPro"/>
</dbReference>
<dbReference type="OrthoDB" id="248495at2759"/>
<dbReference type="GO" id="GO:0007094">
    <property type="term" value="P:mitotic spindle assembly checkpoint signaling"/>
    <property type="evidence" value="ECO:0007669"/>
    <property type="project" value="InterPro"/>
</dbReference>
<dbReference type="PROSITE" id="PS50011">
    <property type="entry name" value="PROTEIN_KINASE_DOM"/>
    <property type="match status" value="1"/>
</dbReference>
<dbReference type="PANTHER" id="PTHR14030:SF4">
    <property type="entry name" value="BUB1 KINASE, ISOFORM A-RELATED"/>
    <property type="match status" value="1"/>
</dbReference>
<dbReference type="SMART" id="SM00777">
    <property type="entry name" value="Mad3_BUB1_I"/>
    <property type="match status" value="1"/>
</dbReference>
<dbReference type="Gene3D" id="1.10.510.10">
    <property type="entry name" value="Transferase(Phosphotransferase) domain 1"/>
    <property type="match status" value="1"/>
</dbReference>
<gene>
    <name evidence="7" type="ORF">Pyn_33063</name>
</gene>
<dbReference type="GO" id="GO:0000776">
    <property type="term" value="C:kinetochore"/>
    <property type="evidence" value="ECO:0007669"/>
    <property type="project" value="UniProtKB-KW"/>
</dbReference>
<dbReference type="Pfam" id="PF00069">
    <property type="entry name" value="Pkinase"/>
    <property type="match status" value="1"/>
</dbReference>
<dbReference type="PROSITE" id="PS00108">
    <property type="entry name" value="PROTEIN_KINASE_ST"/>
    <property type="match status" value="1"/>
</dbReference>
<feature type="domain" description="BUB1 N-terminal" evidence="6">
    <location>
        <begin position="1"/>
        <end position="156"/>
    </location>
</feature>
<evidence type="ECO:0000259" key="5">
    <source>
        <dbReference type="PROSITE" id="PS50011"/>
    </source>
</evidence>
<keyword evidence="3" id="KW-0995">Kinetochore</keyword>
<accession>A0A314YV03</accession>
<sequence length="317" mass="36330">MFYQPRSIKQALEDWNSGNDSGSDLTKLLSDCIAEFKDNDQYRDDIRFLKIWFFYMDFSEDFESVFQKMWESKICVGNSLLYVWYASFLESKGKLYDASMVYQMGISRNAKPVEWVKKAHALFLERMSELVSSAQTGYWCTTNAYSGKVALSSLKNSSRNKTIEIGCTKYQIIGCAGQGGFAQVYKAYVSCNPDDVVALKIQKPAFPWEFYMHRQWDQLISDKERSSFGLAHRMHLYSNCSILVCDYLANGTLQDAINSFAVIGKSMEKVLCIYYTIEMLYMLETLHGVGIIHGDFKPDNLLIRYARVFALSTGEEG</sequence>
<dbReference type="GO" id="GO:0051754">
    <property type="term" value="P:meiotic sister chromatid cohesion, centromeric"/>
    <property type="evidence" value="ECO:0007669"/>
    <property type="project" value="TreeGrafter"/>
</dbReference>
<dbReference type="GO" id="GO:0032991">
    <property type="term" value="C:protein-containing complex"/>
    <property type="evidence" value="ECO:0007669"/>
    <property type="project" value="UniProtKB-ARBA"/>
</dbReference>
<evidence type="ECO:0000256" key="2">
    <source>
        <dbReference type="ARBA" id="ARBA00022454"/>
    </source>
</evidence>
<evidence type="ECO:0000313" key="8">
    <source>
        <dbReference type="Proteomes" id="UP000250321"/>
    </source>
</evidence>
<feature type="domain" description="Protein kinase" evidence="5">
    <location>
        <begin position="170"/>
        <end position="317"/>
    </location>
</feature>
<evidence type="ECO:0000256" key="3">
    <source>
        <dbReference type="ARBA" id="ARBA00022838"/>
    </source>
</evidence>
<dbReference type="InterPro" id="IPR008271">
    <property type="entry name" value="Ser/Thr_kinase_AS"/>
</dbReference>